<dbReference type="GO" id="GO:0044753">
    <property type="term" value="C:amphisome"/>
    <property type="evidence" value="ECO:0007669"/>
    <property type="project" value="TreeGrafter"/>
</dbReference>
<dbReference type="GeneID" id="92180814"/>
<keyword evidence="2 4" id="KW-0863">Zinc-finger</keyword>
<evidence type="ECO:0000256" key="3">
    <source>
        <dbReference type="ARBA" id="ARBA00022833"/>
    </source>
</evidence>
<dbReference type="Pfam" id="PF16158">
    <property type="entry name" value="N_BRCA1_IG"/>
    <property type="match status" value="1"/>
</dbReference>
<feature type="domain" description="ZZ-type" evidence="7">
    <location>
        <begin position="404"/>
        <end position="459"/>
    </location>
</feature>
<dbReference type="Gene3D" id="2.60.40.10">
    <property type="entry name" value="Immunoglobulins"/>
    <property type="match status" value="1"/>
</dbReference>
<dbReference type="SUPFAM" id="SSF57850">
    <property type="entry name" value="RING/U-box"/>
    <property type="match status" value="3"/>
</dbReference>
<feature type="region of interest" description="Disordered" evidence="6">
    <location>
        <begin position="635"/>
        <end position="680"/>
    </location>
</feature>
<dbReference type="GO" id="GO:0008270">
    <property type="term" value="F:zinc ion binding"/>
    <property type="evidence" value="ECO:0007669"/>
    <property type="project" value="UniProtKB-KW"/>
</dbReference>
<keyword evidence="5" id="KW-0175">Coiled coil</keyword>
<dbReference type="InterPro" id="IPR032350">
    <property type="entry name" value="Nbr1_FW"/>
</dbReference>
<dbReference type="PROSITE" id="PS01357">
    <property type="entry name" value="ZF_ZZ_1"/>
    <property type="match status" value="2"/>
</dbReference>
<dbReference type="InterPro" id="IPR000433">
    <property type="entry name" value="Znf_ZZ"/>
</dbReference>
<evidence type="ECO:0000256" key="5">
    <source>
        <dbReference type="SAM" id="Coils"/>
    </source>
</evidence>
<dbReference type="GO" id="GO:0000423">
    <property type="term" value="P:mitophagy"/>
    <property type="evidence" value="ECO:0007669"/>
    <property type="project" value="TreeGrafter"/>
</dbReference>
<feature type="compositionally biased region" description="Basic and acidic residues" evidence="6">
    <location>
        <begin position="658"/>
        <end position="673"/>
    </location>
</feature>
<dbReference type="KEGG" id="kne:92180814"/>
<gene>
    <name evidence="8" type="ORF">IAR55_003556</name>
</gene>
<dbReference type="InterPro" id="IPR052260">
    <property type="entry name" value="Autophagy_Rcpt_SigReg"/>
</dbReference>
<keyword evidence="1" id="KW-0479">Metal-binding</keyword>
<dbReference type="InterPro" id="IPR013783">
    <property type="entry name" value="Ig-like_fold"/>
</dbReference>
<dbReference type="Gene3D" id="3.30.60.90">
    <property type="match status" value="3"/>
</dbReference>
<dbReference type="GO" id="GO:0016235">
    <property type="term" value="C:aggresome"/>
    <property type="evidence" value="ECO:0007669"/>
    <property type="project" value="TreeGrafter"/>
</dbReference>
<dbReference type="GO" id="GO:0005080">
    <property type="term" value="F:protein kinase C binding"/>
    <property type="evidence" value="ECO:0007669"/>
    <property type="project" value="TreeGrafter"/>
</dbReference>
<dbReference type="PANTHER" id="PTHR15090:SF0">
    <property type="entry name" value="SEQUESTOSOME-1"/>
    <property type="match status" value="1"/>
</dbReference>
<sequence length="992" mass="110109">MFVIKATLKDETRRLTFESSKFPAYGDVQQKLRTIFNLPSTAHTYWVNVLLFPDDAKEARIMFKQHVCDASEYQSAQAPFLHNGLPSPALVFTVLLSSDARLNSTHGYHRANLLLTAAGDLAIHISAVEEELAKRVSLLTSLEDKLVLCKRDDDQLGISFWTDRVAEKKKSVKELETELLDCQREFGTMNEQLDTAAFPDGYPRQSLREYAETEEREEIIRAHQTEDEIAAWRAGNDFENEGRLFPPLEHVLPLPGGRHRRHGRYRPTQHPPHRGTTPPHFGGFGAYTGPHYDRSSRQDRGFRNLFDRVTDVLNPPTPGSLLPAQEIKSMLDTFLVNLTNQLATTIEGAPRVATNDPTPEERPIPGAFVDNNAQTDAPIQTRPAEEEQKVNAPSSQLGKGGFRHRRIWCDGCEEGIRGVRYKCEQCPDYDLCGSCLPLLHTSDLHPSNHTFKAMLHRELEERIKLTAEGTNEEEVRHPATCDLCSLAITGVRWKCLNCPDWDSCGSCAATVKETHPGHSFVKLYKSTDYVANAATVRARQNVTHPHVICDGCNNHIRGPRFKCMHPDCPDYDLCESCEASPFPVHPDDHPMLKTKVPLKVNFASSYDGSVSEAVPATGPRAHGRQGISGRAAHGDAFGPRRGCHWRQHENPSASPRWHAREHVSQAQARSREESEGEPVVPGGYIAKNLYDQDELVANLTAPLTPDNRAEGESPVNELTQALQAITKSLSGASTPTYPTKEAVTPLDIFSWVRHVTIPPGCTLPAGAEFTKTWKLKHFASGTEYDFDTVRLVHKSDGQLGERCKVEIEYVKGDVRDGDEFEVKISGLIVPDTKGKEILEHWRFEDKKGVAYGQPLRLRFSVEDVPKSTSNSLSSSSVIMPSNTSSPLAASEVVVQTSDSNSLVAPLPSKDIKADSQADAHDEGHPSPSFPSDESLDNDMESVMSFDSFIDVVEGVTTVSSRSNTIDGMDDDEFEVVEGEDDTEDDLTADELE</sequence>
<evidence type="ECO:0000256" key="1">
    <source>
        <dbReference type="ARBA" id="ARBA00022723"/>
    </source>
</evidence>
<dbReference type="AlphaFoldDB" id="A0AAW0YZF0"/>
<dbReference type="GO" id="GO:0007032">
    <property type="term" value="P:endosome organization"/>
    <property type="evidence" value="ECO:0007669"/>
    <property type="project" value="TreeGrafter"/>
</dbReference>
<evidence type="ECO:0000313" key="8">
    <source>
        <dbReference type="EMBL" id="KAK8854817.1"/>
    </source>
</evidence>
<dbReference type="SMART" id="SM00291">
    <property type="entry name" value="ZnF_ZZ"/>
    <property type="match status" value="3"/>
</dbReference>
<feature type="coiled-coil region" evidence="5">
    <location>
        <begin position="158"/>
        <end position="192"/>
    </location>
</feature>
<keyword evidence="9" id="KW-1185">Reference proteome</keyword>
<feature type="region of interest" description="Disordered" evidence="6">
    <location>
        <begin position="265"/>
        <end position="298"/>
    </location>
</feature>
<dbReference type="CDD" id="cd02340">
    <property type="entry name" value="ZZ_NBR1_like"/>
    <property type="match status" value="3"/>
</dbReference>
<dbReference type="Pfam" id="PF00569">
    <property type="entry name" value="ZZ"/>
    <property type="match status" value="3"/>
</dbReference>
<feature type="compositionally biased region" description="Basic and acidic residues" evidence="6">
    <location>
        <begin position="909"/>
        <end position="924"/>
    </location>
</feature>
<evidence type="ECO:0000256" key="2">
    <source>
        <dbReference type="ARBA" id="ARBA00022771"/>
    </source>
</evidence>
<keyword evidence="3" id="KW-0862">Zinc</keyword>
<evidence type="ECO:0000256" key="6">
    <source>
        <dbReference type="SAM" id="MobiDB-lite"/>
    </source>
</evidence>
<dbReference type="PANTHER" id="PTHR15090">
    <property type="entry name" value="SEQUESTOSOME 1-RELATED"/>
    <property type="match status" value="1"/>
</dbReference>
<dbReference type="EMBL" id="JBCAWK010000006">
    <property type="protein sequence ID" value="KAK8854817.1"/>
    <property type="molecule type" value="Genomic_DNA"/>
</dbReference>
<evidence type="ECO:0000259" key="7">
    <source>
        <dbReference type="PROSITE" id="PS50135"/>
    </source>
</evidence>
<feature type="domain" description="ZZ-type" evidence="7">
    <location>
        <begin position="476"/>
        <end position="528"/>
    </location>
</feature>
<dbReference type="GO" id="GO:0070530">
    <property type="term" value="F:K63-linked polyubiquitin modification-dependent protein binding"/>
    <property type="evidence" value="ECO:0007669"/>
    <property type="project" value="TreeGrafter"/>
</dbReference>
<dbReference type="PROSITE" id="PS50135">
    <property type="entry name" value="ZF_ZZ_2"/>
    <property type="match status" value="3"/>
</dbReference>
<name>A0AAW0YZF0_9TREE</name>
<comment type="caution">
    <text evidence="8">The sequence shown here is derived from an EMBL/GenBank/DDBJ whole genome shotgun (WGS) entry which is preliminary data.</text>
</comment>
<accession>A0AAW0YZF0</accession>
<feature type="domain" description="ZZ-type" evidence="7">
    <location>
        <begin position="544"/>
        <end position="599"/>
    </location>
</feature>
<dbReference type="Proteomes" id="UP001388673">
    <property type="component" value="Unassembled WGS sequence"/>
</dbReference>
<feature type="compositionally biased region" description="Acidic residues" evidence="6">
    <location>
        <begin position="967"/>
        <end position="992"/>
    </location>
</feature>
<feature type="region of interest" description="Disordered" evidence="6">
    <location>
        <begin position="900"/>
        <end position="937"/>
    </location>
</feature>
<dbReference type="InterPro" id="IPR043145">
    <property type="entry name" value="Znf_ZZ_sf"/>
</dbReference>
<dbReference type="RefSeq" id="XP_066803055.1">
    <property type="nucleotide sequence ID" value="XM_066946663.1"/>
</dbReference>
<feature type="region of interest" description="Disordered" evidence="6">
    <location>
        <begin position="350"/>
        <end position="372"/>
    </location>
</feature>
<organism evidence="8 9">
    <name type="scientific">Kwoniella newhampshirensis</name>
    <dbReference type="NCBI Taxonomy" id="1651941"/>
    <lineage>
        <taxon>Eukaryota</taxon>
        <taxon>Fungi</taxon>
        <taxon>Dikarya</taxon>
        <taxon>Basidiomycota</taxon>
        <taxon>Agaricomycotina</taxon>
        <taxon>Tremellomycetes</taxon>
        <taxon>Tremellales</taxon>
        <taxon>Cryptococcaceae</taxon>
        <taxon>Kwoniella</taxon>
    </lineage>
</organism>
<dbReference type="GO" id="GO:0035973">
    <property type="term" value="P:aggrephagy"/>
    <property type="evidence" value="ECO:0007669"/>
    <property type="project" value="TreeGrafter"/>
</dbReference>
<reference evidence="8 9" key="1">
    <citation type="journal article" date="2024" name="bioRxiv">
        <title>Comparative genomics of Cryptococcus and Kwoniella reveals pathogenesis evolution and contrasting karyotype dynamics via intercentromeric recombination or chromosome fusion.</title>
        <authorList>
            <person name="Coelho M.A."/>
            <person name="David-Palma M."/>
            <person name="Shea T."/>
            <person name="Bowers K."/>
            <person name="McGinley-Smith S."/>
            <person name="Mohammad A.W."/>
            <person name="Gnirke A."/>
            <person name="Yurkov A.M."/>
            <person name="Nowrousian M."/>
            <person name="Sun S."/>
            <person name="Cuomo C.A."/>
            <person name="Heitman J."/>
        </authorList>
    </citation>
    <scope>NUCLEOTIDE SEQUENCE [LARGE SCALE GENOMIC DNA]</scope>
    <source>
        <strain evidence="8 9">CBS 13917</strain>
    </source>
</reference>
<evidence type="ECO:0000256" key="4">
    <source>
        <dbReference type="PROSITE-ProRule" id="PRU00228"/>
    </source>
</evidence>
<evidence type="ECO:0000313" key="9">
    <source>
        <dbReference type="Proteomes" id="UP001388673"/>
    </source>
</evidence>
<protein>
    <recommendedName>
        <fullName evidence="7">ZZ-type domain-containing protein</fullName>
    </recommendedName>
</protein>
<proteinExistence type="predicted"/>
<feature type="region of interest" description="Disordered" evidence="6">
    <location>
        <begin position="960"/>
        <end position="992"/>
    </location>
</feature>